<evidence type="ECO:0000313" key="2">
    <source>
        <dbReference type="RefSeq" id="XP_022295302.1"/>
    </source>
</evidence>
<dbReference type="GO" id="GO:0006644">
    <property type="term" value="P:phospholipid metabolic process"/>
    <property type="evidence" value="ECO:0007669"/>
    <property type="project" value="InterPro"/>
</dbReference>
<dbReference type="Gene3D" id="1.20.90.10">
    <property type="entry name" value="Phospholipase A2 domain"/>
    <property type="match status" value="1"/>
</dbReference>
<dbReference type="Pfam" id="PF09056">
    <property type="entry name" value="Phospholip_A2_3"/>
    <property type="match status" value="1"/>
</dbReference>
<name>A0A8B8AVJ2_CRAVI</name>
<dbReference type="GeneID" id="111105355"/>
<sequence length="149" mass="16709">MICIYITKKIRFVGLSPKTPTMKAALVVLGLWSVCVTAYDYCLEHAPSGTVNGCSVPLLHFNYEAQFTPSCNKHDICYHCGHHFGITRSQCDHKFLHNMLATCTSRKRLINCQHSADAFFAAVRTAGGLFYLSEVPHYCTESWVKVCLT</sequence>
<accession>A0A8B8AVJ2</accession>
<protein>
    <submittedName>
        <fullName evidence="2">Uncharacterized protein LOC111105355 isoform X1</fullName>
    </submittedName>
</protein>
<dbReference type="RefSeq" id="XP_022295302.1">
    <property type="nucleotide sequence ID" value="XM_022439594.1"/>
</dbReference>
<dbReference type="PANTHER" id="PTHR37687:SF1">
    <property type="entry name" value="AGAP006772-PA"/>
    <property type="match status" value="1"/>
</dbReference>
<dbReference type="AlphaFoldDB" id="A0A8B8AVJ2"/>
<dbReference type="PANTHER" id="PTHR37687">
    <property type="entry name" value="AGAP006772-PA"/>
    <property type="match status" value="1"/>
</dbReference>
<organism evidence="1 2">
    <name type="scientific">Crassostrea virginica</name>
    <name type="common">Eastern oyster</name>
    <dbReference type="NCBI Taxonomy" id="6565"/>
    <lineage>
        <taxon>Eukaryota</taxon>
        <taxon>Metazoa</taxon>
        <taxon>Spiralia</taxon>
        <taxon>Lophotrochozoa</taxon>
        <taxon>Mollusca</taxon>
        <taxon>Bivalvia</taxon>
        <taxon>Autobranchia</taxon>
        <taxon>Pteriomorphia</taxon>
        <taxon>Ostreida</taxon>
        <taxon>Ostreoidea</taxon>
        <taxon>Ostreidae</taxon>
        <taxon>Crassostrea</taxon>
    </lineage>
</organism>
<dbReference type="InterPro" id="IPR036444">
    <property type="entry name" value="PLipase_A2_dom_sf"/>
</dbReference>
<keyword evidence="1" id="KW-1185">Reference proteome</keyword>
<dbReference type="GO" id="GO:0004623">
    <property type="term" value="F:phospholipase A2 activity"/>
    <property type="evidence" value="ECO:0007669"/>
    <property type="project" value="InterPro"/>
</dbReference>
<dbReference type="InterPro" id="IPR038875">
    <property type="entry name" value="PLA2_conodipine-like"/>
</dbReference>
<dbReference type="GO" id="GO:0050482">
    <property type="term" value="P:arachidonate secretion"/>
    <property type="evidence" value="ECO:0007669"/>
    <property type="project" value="InterPro"/>
</dbReference>
<dbReference type="InterPro" id="IPR015141">
    <property type="entry name" value="PLipase_A2_prok/fun"/>
</dbReference>
<dbReference type="OrthoDB" id="10043382at2759"/>
<dbReference type="Proteomes" id="UP000694844">
    <property type="component" value="Chromosome 7"/>
</dbReference>
<gene>
    <name evidence="2" type="primary">LOC111105355</name>
</gene>
<dbReference type="KEGG" id="cvn:111105355"/>
<reference evidence="2" key="1">
    <citation type="submission" date="2025-08" db="UniProtKB">
        <authorList>
            <consortium name="RefSeq"/>
        </authorList>
    </citation>
    <scope>IDENTIFICATION</scope>
    <source>
        <tissue evidence="2">Whole sample</tissue>
    </source>
</reference>
<evidence type="ECO:0000313" key="1">
    <source>
        <dbReference type="Proteomes" id="UP000694844"/>
    </source>
</evidence>
<dbReference type="SUPFAM" id="SSF48619">
    <property type="entry name" value="Phospholipase A2, PLA2"/>
    <property type="match status" value="1"/>
</dbReference>
<proteinExistence type="predicted"/>